<accession>A0A6C0JCS9</accession>
<evidence type="ECO:0000313" key="1">
    <source>
        <dbReference type="EMBL" id="QHU01424.1"/>
    </source>
</evidence>
<proteinExistence type="predicted"/>
<name>A0A6C0JCS9_9ZZZZ</name>
<organism evidence="1">
    <name type="scientific">viral metagenome</name>
    <dbReference type="NCBI Taxonomy" id="1070528"/>
    <lineage>
        <taxon>unclassified sequences</taxon>
        <taxon>metagenomes</taxon>
        <taxon>organismal metagenomes</taxon>
    </lineage>
</organism>
<reference evidence="1" key="1">
    <citation type="journal article" date="2020" name="Nature">
        <title>Giant virus diversity and host interactions through global metagenomics.</title>
        <authorList>
            <person name="Schulz F."/>
            <person name="Roux S."/>
            <person name="Paez-Espino D."/>
            <person name="Jungbluth S."/>
            <person name="Walsh D.A."/>
            <person name="Denef V.J."/>
            <person name="McMahon K.D."/>
            <person name="Konstantinidis K.T."/>
            <person name="Eloe-Fadrosh E.A."/>
            <person name="Kyrpides N.C."/>
            <person name="Woyke T."/>
        </authorList>
    </citation>
    <scope>NUCLEOTIDE SEQUENCE</scope>
    <source>
        <strain evidence="1">GVMAG-M-3300025860-25</strain>
    </source>
</reference>
<dbReference type="EMBL" id="MN740341">
    <property type="protein sequence ID" value="QHU01424.1"/>
    <property type="molecule type" value="Genomic_DNA"/>
</dbReference>
<protein>
    <recommendedName>
        <fullName evidence="2">Glycosyltransferase 2-like domain-containing protein</fullName>
    </recommendedName>
</protein>
<sequence>MICKNIIFISIIILLFTVIITNKTNIENFSPLAKIAIVSMVTIHPDFDFWLEYHLNTLGIDHIFLRVEDSPQYKEIIDKYPNRITATYHSKKDIDTKHNYLTIMDRQKENVNSACDKAKEMGIDFLFHCDADELIHVVSPNHSIRQNFRKYLNQAKENDDSLGCIHFKNFEAVFPKMSEKCFTTNKFIDCKKGRCLSYANGKSCGLVQNGARFKGPHYFSGKNYNMPDNKIVILHYDSCTYKQWNTKFNLLKDTDAEKLKKIPFPFYKNSIRKLKECSGEEEKVCKNDLRNYFKEQKIDNYYKLGSKLVDFDAPKI</sequence>
<dbReference type="AlphaFoldDB" id="A0A6C0JCS9"/>
<evidence type="ECO:0008006" key="2">
    <source>
        <dbReference type="Google" id="ProtNLM"/>
    </source>
</evidence>